<accession>A0A1C0AR16</accession>
<dbReference type="GO" id="GO:0005886">
    <property type="term" value="C:plasma membrane"/>
    <property type="evidence" value="ECO:0007669"/>
    <property type="project" value="UniProtKB-SubCell"/>
</dbReference>
<dbReference type="PROSITE" id="PS50850">
    <property type="entry name" value="MFS"/>
    <property type="match status" value="1"/>
</dbReference>
<evidence type="ECO:0000256" key="5">
    <source>
        <dbReference type="ARBA" id="ARBA00022989"/>
    </source>
</evidence>
<dbReference type="EMBL" id="MBQD01000007">
    <property type="protein sequence ID" value="OCL36766.1"/>
    <property type="molecule type" value="Genomic_DNA"/>
</dbReference>
<proteinExistence type="inferred from homology"/>
<comment type="similarity">
    <text evidence="2">Belongs to the major facilitator superfamily.</text>
</comment>
<feature type="domain" description="Major facilitator superfamily (MFS) profile" evidence="8">
    <location>
        <begin position="1"/>
        <end position="389"/>
    </location>
</feature>
<evidence type="ECO:0000259" key="8">
    <source>
        <dbReference type="PROSITE" id="PS50850"/>
    </source>
</evidence>
<evidence type="ECO:0000313" key="9">
    <source>
        <dbReference type="EMBL" id="OCL36766.1"/>
    </source>
</evidence>
<evidence type="ECO:0000256" key="6">
    <source>
        <dbReference type="ARBA" id="ARBA00023136"/>
    </source>
</evidence>
<sequence length="395" mass="38872">MYGAFLLWGWLLYAFGPVIQILGREVGFTAAQIGLHGTAMAAGTALAGGALAAVVGVLGRRGALVLGAALVAVGAAGLALLSSLPGTLTATVVLAVGGNMAIAAAQTGLVVYHSPRPADAVTTANGLGTLVGLLGPVAIGASVAAGFGWRPVVLSTVPLGVAAIVIWLRMPASRGMTPRGPRTAAAGPGPAEAGPAGGGVLRRAVRQLPPSGWWFLLAALLGVAIESATTFWALTLITERTSAGTAVAAAATAAFVGGMATSRLVSWWFTARWAPARLVVAAFGVNALGWLVLWLATSPTVAVLGLAVAGMGCGLLYPFAASLMLSTARGSKDSAQGLIMVALGVAVAVVPFVLGVLADAVGVHLAFTLIPALAAVGAVAAALGAATHRPSAPGA</sequence>
<keyword evidence="3" id="KW-0813">Transport</keyword>
<protein>
    <recommendedName>
        <fullName evidence="8">Major facilitator superfamily (MFS) profile domain-containing protein</fullName>
    </recommendedName>
</protein>
<keyword evidence="4 7" id="KW-0812">Transmembrane</keyword>
<gene>
    <name evidence="9" type="ORF">BCR15_13555</name>
</gene>
<dbReference type="InterPro" id="IPR036259">
    <property type="entry name" value="MFS_trans_sf"/>
</dbReference>
<evidence type="ECO:0000256" key="1">
    <source>
        <dbReference type="ARBA" id="ARBA00004651"/>
    </source>
</evidence>
<dbReference type="GO" id="GO:0022857">
    <property type="term" value="F:transmembrane transporter activity"/>
    <property type="evidence" value="ECO:0007669"/>
    <property type="project" value="InterPro"/>
</dbReference>
<evidence type="ECO:0000256" key="3">
    <source>
        <dbReference type="ARBA" id="ARBA00022448"/>
    </source>
</evidence>
<keyword evidence="10" id="KW-1185">Reference proteome</keyword>
<feature type="transmembrane region" description="Helical" evidence="7">
    <location>
        <begin position="124"/>
        <end position="146"/>
    </location>
</feature>
<feature type="transmembrane region" description="Helical" evidence="7">
    <location>
        <begin position="152"/>
        <end position="170"/>
    </location>
</feature>
<feature type="transmembrane region" description="Helical" evidence="7">
    <location>
        <begin position="33"/>
        <end position="57"/>
    </location>
</feature>
<dbReference type="Gene3D" id="1.20.1250.20">
    <property type="entry name" value="MFS general substrate transporter like domains"/>
    <property type="match status" value="2"/>
</dbReference>
<feature type="transmembrane region" description="Helical" evidence="7">
    <location>
        <begin position="212"/>
        <end position="234"/>
    </location>
</feature>
<comment type="caution">
    <text evidence="9">The sequence shown here is derived from an EMBL/GenBank/DDBJ whole genome shotgun (WGS) entry which is preliminary data.</text>
</comment>
<dbReference type="PANTHER" id="PTHR23514:SF3">
    <property type="entry name" value="BYPASS OF STOP CODON PROTEIN 6"/>
    <property type="match status" value="1"/>
</dbReference>
<feature type="transmembrane region" description="Helical" evidence="7">
    <location>
        <begin position="302"/>
        <end position="325"/>
    </location>
</feature>
<dbReference type="SUPFAM" id="SSF103473">
    <property type="entry name" value="MFS general substrate transporter"/>
    <property type="match status" value="1"/>
</dbReference>
<dbReference type="PANTHER" id="PTHR23514">
    <property type="entry name" value="BYPASS OF STOP CODON PROTEIN 6"/>
    <property type="match status" value="1"/>
</dbReference>
<comment type="subcellular location">
    <subcellularLocation>
        <location evidence="1">Cell membrane</location>
        <topology evidence="1">Multi-pass membrane protein</topology>
    </subcellularLocation>
</comment>
<dbReference type="InterPro" id="IPR051788">
    <property type="entry name" value="MFS_Transporter"/>
</dbReference>
<dbReference type="Pfam" id="PF07690">
    <property type="entry name" value="MFS_1"/>
    <property type="match status" value="1"/>
</dbReference>
<feature type="transmembrane region" description="Helical" evidence="7">
    <location>
        <begin position="278"/>
        <end position="296"/>
    </location>
</feature>
<organism evidence="9 10">
    <name type="scientific">Tessaracoccus lapidicaptus</name>
    <dbReference type="NCBI Taxonomy" id="1427523"/>
    <lineage>
        <taxon>Bacteria</taxon>
        <taxon>Bacillati</taxon>
        <taxon>Actinomycetota</taxon>
        <taxon>Actinomycetes</taxon>
        <taxon>Propionibacteriales</taxon>
        <taxon>Propionibacteriaceae</taxon>
        <taxon>Tessaracoccus</taxon>
    </lineage>
</organism>
<dbReference type="InterPro" id="IPR020846">
    <property type="entry name" value="MFS_dom"/>
</dbReference>
<keyword evidence="5 7" id="KW-1133">Transmembrane helix</keyword>
<keyword evidence="6 7" id="KW-0472">Membrane</keyword>
<evidence type="ECO:0000256" key="4">
    <source>
        <dbReference type="ARBA" id="ARBA00022692"/>
    </source>
</evidence>
<name>A0A1C0AR16_9ACTN</name>
<evidence type="ECO:0000313" key="10">
    <source>
        <dbReference type="Proteomes" id="UP000093501"/>
    </source>
</evidence>
<feature type="transmembrane region" description="Helical" evidence="7">
    <location>
        <begin position="364"/>
        <end position="386"/>
    </location>
</feature>
<feature type="transmembrane region" description="Helical" evidence="7">
    <location>
        <begin position="337"/>
        <end position="358"/>
    </location>
</feature>
<feature type="transmembrane region" description="Helical" evidence="7">
    <location>
        <begin position="64"/>
        <end position="84"/>
    </location>
</feature>
<evidence type="ECO:0000256" key="7">
    <source>
        <dbReference type="SAM" id="Phobius"/>
    </source>
</evidence>
<evidence type="ECO:0000256" key="2">
    <source>
        <dbReference type="ARBA" id="ARBA00008335"/>
    </source>
</evidence>
<dbReference type="InterPro" id="IPR011701">
    <property type="entry name" value="MFS"/>
</dbReference>
<dbReference type="AlphaFoldDB" id="A0A1C0AR16"/>
<reference evidence="10" key="1">
    <citation type="submission" date="2016-07" db="EMBL/GenBank/DDBJ databases">
        <authorList>
            <person name="Florea S."/>
            <person name="Webb J.S."/>
            <person name="Jaromczyk J."/>
            <person name="Schardl C.L."/>
        </authorList>
    </citation>
    <scope>NUCLEOTIDE SEQUENCE [LARGE SCALE GENOMIC DNA]</scope>
    <source>
        <strain evidence="10">IPBSL-7</strain>
    </source>
</reference>
<feature type="transmembrane region" description="Helical" evidence="7">
    <location>
        <begin position="246"/>
        <end position="266"/>
    </location>
</feature>
<feature type="transmembrane region" description="Helical" evidence="7">
    <location>
        <begin position="90"/>
        <end position="112"/>
    </location>
</feature>
<dbReference type="Proteomes" id="UP000093501">
    <property type="component" value="Unassembled WGS sequence"/>
</dbReference>